<gene>
    <name evidence="5" type="ORF">SAMN05421736_109149</name>
</gene>
<accession>A0A1H3S215</accession>
<dbReference type="GO" id="GO:0043565">
    <property type="term" value="F:sequence-specific DNA binding"/>
    <property type="evidence" value="ECO:0007669"/>
    <property type="project" value="InterPro"/>
</dbReference>
<organism evidence="5 6">
    <name type="scientific">Evansella caseinilytica</name>
    <dbReference type="NCBI Taxonomy" id="1503961"/>
    <lineage>
        <taxon>Bacteria</taxon>
        <taxon>Bacillati</taxon>
        <taxon>Bacillota</taxon>
        <taxon>Bacilli</taxon>
        <taxon>Bacillales</taxon>
        <taxon>Bacillaceae</taxon>
        <taxon>Evansella</taxon>
    </lineage>
</organism>
<dbReference type="Pfam" id="PF12833">
    <property type="entry name" value="HTH_18"/>
    <property type="match status" value="1"/>
</dbReference>
<dbReference type="AlphaFoldDB" id="A0A1H3S215"/>
<dbReference type="PROSITE" id="PS01124">
    <property type="entry name" value="HTH_ARAC_FAMILY_2"/>
    <property type="match status" value="1"/>
</dbReference>
<dbReference type="PANTHER" id="PTHR43280">
    <property type="entry name" value="ARAC-FAMILY TRANSCRIPTIONAL REGULATOR"/>
    <property type="match status" value="1"/>
</dbReference>
<dbReference type="SMART" id="SM00342">
    <property type="entry name" value="HTH_ARAC"/>
    <property type="match status" value="1"/>
</dbReference>
<dbReference type="SUPFAM" id="SSF46689">
    <property type="entry name" value="Homeodomain-like"/>
    <property type="match status" value="2"/>
</dbReference>
<dbReference type="InterPro" id="IPR018060">
    <property type="entry name" value="HTH_AraC"/>
</dbReference>
<dbReference type="GO" id="GO:0003700">
    <property type="term" value="F:DNA-binding transcription factor activity"/>
    <property type="evidence" value="ECO:0007669"/>
    <property type="project" value="InterPro"/>
</dbReference>
<evidence type="ECO:0000313" key="6">
    <source>
        <dbReference type="Proteomes" id="UP000198935"/>
    </source>
</evidence>
<sequence length="241" mass="28167">MVCTAMPENNRDVRHRKKRSIPWTETMETGRKLSEAIRYADEQSATQILAAHLQKLTDSPYHKATAVRIGIELWTMITYSLYDIGLAIDQLFPEGDDICNELFKKNSWDELGMFLKNNVVNLCNHQRWEENVKHRQLVEQMIDYVHHHLGKNITLQDIADELYISRNYLGQIFKKVTGESFKSYMTRVRMEKAKQMIQEGNYLIYEVSAKLGFGNPAYFTTTFKKYTGYTPTDLIYRASCK</sequence>
<reference evidence="6" key="1">
    <citation type="submission" date="2016-10" db="EMBL/GenBank/DDBJ databases">
        <authorList>
            <person name="Varghese N."/>
            <person name="Submissions S."/>
        </authorList>
    </citation>
    <scope>NUCLEOTIDE SEQUENCE [LARGE SCALE GENOMIC DNA]</scope>
    <source>
        <strain evidence="6">SP</strain>
    </source>
</reference>
<dbReference type="OrthoDB" id="342399at2"/>
<keyword evidence="1" id="KW-0805">Transcription regulation</keyword>
<dbReference type="InterPro" id="IPR018062">
    <property type="entry name" value="HTH_AraC-typ_CS"/>
</dbReference>
<evidence type="ECO:0000256" key="1">
    <source>
        <dbReference type="ARBA" id="ARBA00023015"/>
    </source>
</evidence>
<keyword evidence="6" id="KW-1185">Reference proteome</keyword>
<feature type="domain" description="HTH araC/xylS-type" evidence="4">
    <location>
        <begin position="139"/>
        <end position="237"/>
    </location>
</feature>
<evidence type="ECO:0000256" key="2">
    <source>
        <dbReference type="ARBA" id="ARBA00023125"/>
    </source>
</evidence>
<evidence type="ECO:0000259" key="4">
    <source>
        <dbReference type="PROSITE" id="PS01124"/>
    </source>
</evidence>
<dbReference type="PROSITE" id="PS00041">
    <property type="entry name" value="HTH_ARAC_FAMILY_1"/>
    <property type="match status" value="1"/>
</dbReference>
<name>A0A1H3S215_9BACI</name>
<dbReference type="STRING" id="1503961.SAMN05421736_109149"/>
<dbReference type="InterPro" id="IPR009057">
    <property type="entry name" value="Homeodomain-like_sf"/>
</dbReference>
<keyword evidence="2" id="KW-0238">DNA-binding</keyword>
<dbReference type="Proteomes" id="UP000198935">
    <property type="component" value="Unassembled WGS sequence"/>
</dbReference>
<keyword evidence="3" id="KW-0804">Transcription</keyword>
<dbReference type="PANTHER" id="PTHR43280:SF2">
    <property type="entry name" value="HTH-TYPE TRANSCRIPTIONAL REGULATOR EXSA"/>
    <property type="match status" value="1"/>
</dbReference>
<evidence type="ECO:0000313" key="5">
    <source>
        <dbReference type="EMBL" id="SDZ31199.1"/>
    </source>
</evidence>
<dbReference type="Gene3D" id="1.10.10.60">
    <property type="entry name" value="Homeodomain-like"/>
    <property type="match status" value="2"/>
</dbReference>
<proteinExistence type="predicted"/>
<protein>
    <submittedName>
        <fullName evidence="5">Two-component system, response regulator YesN</fullName>
    </submittedName>
</protein>
<dbReference type="EMBL" id="FNPI01000009">
    <property type="protein sequence ID" value="SDZ31199.1"/>
    <property type="molecule type" value="Genomic_DNA"/>
</dbReference>
<evidence type="ECO:0000256" key="3">
    <source>
        <dbReference type="ARBA" id="ARBA00023163"/>
    </source>
</evidence>